<organism evidence="1 2">
    <name type="scientific">Macrolepiota fuliginosa MF-IS2</name>
    <dbReference type="NCBI Taxonomy" id="1400762"/>
    <lineage>
        <taxon>Eukaryota</taxon>
        <taxon>Fungi</taxon>
        <taxon>Dikarya</taxon>
        <taxon>Basidiomycota</taxon>
        <taxon>Agaricomycotina</taxon>
        <taxon>Agaricomycetes</taxon>
        <taxon>Agaricomycetidae</taxon>
        <taxon>Agaricales</taxon>
        <taxon>Agaricineae</taxon>
        <taxon>Agaricaceae</taxon>
        <taxon>Macrolepiota</taxon>
    </lineage>
</organism>
<protein>
    <submittedName>
        <fullName evidence="1">Uncharacterized protein</fullName>
    </submittedName>
</protein>
<dbReference type="Proteomes" id="UP000807342">
    <property type="component" value="Unassembled WGS sequence"/>
</dbReference>
<comment type="caution">
    <text evidence="1">The sequence shown here is derived from an EMBL/GenBank/DDBJ whole genome shotgun (WGS) entry which is preliminary data.</text>
</comment>
<keyword evidence="2" id="KW-1185">Reference proteome</keyword>
<sequence length="124" mass="13940">MVPTSLNPQPLPVPEQVVLSWPPSETNVEPIPNEAPPDYRVARNPVQPVRYQFSNLGANSMILLPPADAPDTRPVYHITVSMNCFVPNCYITTIRRGGTEQGEYVGDFEWVAQNCVRFCERRPS</sequence>
<name>A0A9P5XLH5_9AGAR</name>
<proteinExistence type="predicted"/>
<gene>
    <name evidence="1" type="ORF">P691DRAFT_658346</name>
</gene>
<evidence type="ECO:0000313" key="2">
    <source>
        <dbReference type="Proteomes" id="UP000807342"/>
    </source>
</evidence>
<dbReference type="EMBL" id="MU151060">
    <property type="protein sequence ID" value="KAF9453603.1"/>
    <property type="molecule type" value="Genomic_DNA"/>
</dbReference>
<reference evidence="1" key="1">
    <citation type="submission" date="2020-11" db="EMBL/GenBank/DDBJ databases">
        <authorList>
            <consortium name="DOE Joint Genome Institute"/>
            <person name="Ahrendt S."/>
            <person name="Riley R."/>
            <person name="Andreopoulos W."/>
            <person name="Labutti K."/>
            <person name="Pangilinan J."/>
            <person name="Ruiz-Duenas F.J."/>
            <person name="Barrasa J.M."/>
            <person name="Sanchez-Garcia M."/>
            <person name="Camarero S."/>
            <person name="Miyauchi S."/>
            <person name="Serrano A."/>
            <person name="Linde D."/>
            <person name="Babiker R."/>
            <person name="Drula E."/>
            <person name="Ayuso-Fernandez I."/>
            <person name="Pacheco R."/>
            <person name="Padilla G."/>
            <person name="Ferreira P."/>
            <person name="Barriuso J."/>
            <person name="Kellner H."/>
            <person name="Castanera R."/>
            <person name="Alfaro M."/>
            <person name="Ramirez L."/>
            <person name="Pisabarro A.G."/>
            <person name="Kuo A."/>
            <person name="Tritt A."/>
            <person name="Lipzen A."/>
            <person name="He G."/>
            <person name="Yan M."/>
            <person name="Ng V."/>
            <person name="Cullen D."/>
            <person name="Martin F."/>
            <person name="Rosso M.-N."/>
            <person name="Henrissat B."/>
            <person name="Hibbett D."/>
            <person name="Martinez A.T."/>
            <person name="Grigoriev I.V."/>
        </authorList>
    </citation>
    <scope>NUCLEOTIDE SEQUENCE</scope>
    <source>
        <strain evidence="1">MF-IS2</strain>
    </source>
</reference>
<evidence type="ECO:0000313" key="1">
    <source>
        <dbReference type="EMBL" id="KAF9453603.1"/>
    </source>
</evidence>
<dbReference type="OrthoDB" id="3174721at2759"/>
<accession>A0A9P5XLH5</accession>
<dbReference type="AlphaFoldDB" id="A0A9P5XLH5"/>